<protein>
    <submittedName>
        <fullName evidence="9">GspH/FimT family pseudopilin</fullName>
    </submittedName>
</protein>
<reference evidence="9" key="1">
    <citation type="submission" date="2021-06" db="EMBL/GenBank/DDBJ databases">
        <title>Vibrio nov. sp., novel gut bacterium isolated from Yellow Sea oyster.</title>
        <authorList>
            <person name="Muhammad N."/>
            <person name="Nguyen T.H."/>
            <person name="Lee Y.-J."/>
            <person name="Ko J."/>
            <person name="Kim S.-G."/>
        </authorList>
    </citation>
    <scope>NUCLEOTIDE SEQUENCE</scope>
    <source>
        <strain evidence="9">OG9-811</strain>
    </source>
</reference>
<evidence type="ECO:0000256" key="3">
    <source>
        <dbReference type="ARBA" id="ARBA00022481"/>
    </source>
</evidence>
<dbReference type="Proteomes" id="UP000694232">
    <property type="component" value="Chromosome 1"/>
</dbReference>
<dbReference type="Pfam" id="PF07963">
    <property type="entry name" value="N_methyl"/>
    <property type="match status" value="1"/>
</dbReference>
<dbReference type="GO" id="GO:0015628">
    <property type="term" value="P:protein secretion by the type II secretion system"/>
    <property type="evidence" value="ECO:0007669"/>
    <property type="project" value="InterPro"/>
</dbReference>
<dbReference type="EMBL" id="CP076643">
    <property type="protein sequence ID" value="QXO16723.1"/>
    <property type="molecule type" value="Genomic_DNA"/>
</dbReference>
<keyword evidence="7" id="KW-0472">Membrane</keyword>
<evidence type="ECO:0000256" key="5">
    <source>
        <dbReference type="ARBA" id="ARBA00022692"/>
    </source>
</evidence>
<evidence type="ECO:0000313" key="10">
    <source>
        <dbReference type="Proteomes" id="UP000694232"/>
    </source>
</evidence>
<keyword evidence="2" id="KW-1003">Cell membrane</keyword>
<evidence type="ECO:0000256" key="1">
    <source>
        <dbReference type="ARBA" id="ARBA00004377"/>
    </source>
</evidence>
<dbReference type="PIRSF" id="PIRSF024622">
    <property type="entry name" value="Tfp_FimT"/>
    <property type="match status" value="1"/>
</dbReference>
<feature type="domain" description="General secretion pathway GspH" evidence="8">
    <location>
        <begin position="41"/>
        <end position="144"/>
    </location>
</feature>
<evidence type="ECO:0000256" key="6">
    <source>
        <dbReference type="ARBA" id="ARBA00022989"/>
    </source>
</evidence>
<keyword evidence="6" id="KW-1133">Transmembrane helix</keyword>
<evidence type="ECO:0000256" key="7">
    <source>
        <dbReference type="ARBA" id="ARBA00023136"/>
    </source>
</evidence>
<evidence type="ECO:0000256" key="4">
    <source>
        <dbReference type="ARBA" id="ARBA00022519"/>
    </source>
</evidence>
<evidence type="ECO:0000256" key="2">
    <source>
        <dbReference type="ARBA" id="ARBA00022475"/>
    </source>
</evidence>
<sequence length="167" mass="18467">MVRGFSLLELLITVVMLSILLAAAIPDFSQVTGRETIRSLAGQLQGFIQHAKSEAVLRNRDLWGHIVWEADNDSHWRLILSDSSEPGSGERLMVLDGREFHALKLRATFARDRIQFDGVRGKVSNGSFYFHPDGAGAPELRLTTSFGASRVMVCAPDGESYGYPKCD</sequence>
<keyword evidence="5" id="KW-0812">Transmembrane</keyword>
<dbReference type="AlphaFoldDB" id="A0A975U7P5"/>
<organism evidence="9 10">
    <name type="scientific">Vibrio ostreae</name>
    <dbReference type="NCBI Taxonomy" id="2841925"/>
    <lineage>
        <taxon>Bacteria</taxon>
        <taxon>Pseudomonadati</taxon>
        <taxon>Pseudomonadota</taxon>
        <taxon>Gammaproteobacteria</taxon>
        <taxon>Vibrionales</taxon>
        <taxon>Vibrionaceae</taxon>
        <taxon>Vibrio</taxon>
    </lineage>
</organism>
<proteinExistence type="predicted"/>
<dbReference type="InterPro" id="IPR012902">
    <property type="entry name" value="N_methyl_site"/>
</dbReference>
<evidence type="ECO:0000313" key="9">
    <source>
        <dbReference type="EMBL" id="QXO16723.1"/>
    </source>
</evidence>
<dbReference type="RefSeq" id="WP_218562211.1">
    <property type="nucleotide sequence ID" value="NZ_CP076643.1"/>
</dbReference>
<comment type="subcellular location">
    <subcellularLocation>
        <location evidence="1">Cell inner membrane</location>
        <topology evidence="1">Single-pass membrane protein</topology>
    </subcellularLocation>
</comment>
<dbReference type="NCBIfam" id="TIGR02532">
    <property type="entry name" value="IV_pilin_GFxxxE"/>
    <property type="match status" value="1"/>
</dbReference>
<evidence type="ECO:0000259" key="8">
    <source>
        <dbReference type="Pfam" id="PF12019"/>
    </source>
</evidence>
<dbReference type="InterPro" id="IPR022346">
    <property type="entry name" value="T2SS_GspH"/>
</dbReference>
<dbReference type="InterPro" id="IPR016824">
    <property type="entry name" value="Tfp-pilus_assembly_FimT"/>
</dbReference>
<dbReference type="GO" id="GO:0005886">
    <property type="term" value="C:plasma membrane"/>
    <property type="evidence" value="ECO:0007669"/>
    <property type="project" value="UniProtKB-SubCell"/>
</dbReference>
<keyword evidence="10" id="KW-1185">Reference proteome</keyword>
<name>A0A975U7P5_9VIBR</name>
<dbReference type="Pfam" id="PF12019">
    <property type="entry name" value="GspH"/>
    <property type="match status" value="1"/>
</dbReference>
<dbReference type="PROSITE" id="PS00409">
    <property type="entry name" value="PROKAR_NTER_METHYL"/>
    <property type="match status" value="1"/>
</dbReference>
<dbReference type="GO" id="GO:0015627">
    <property type="term" value="C:type II protein secretion system complex"/>
    <property type="evidence" value="ECO:0007669"/>
    <property type="project" value="InterPro"/>
</dbReference>
<keyword evidence="4" id="KW-0997">Cell inner membrane</keyword>
<keyword evidence="3" id="KW-0488">Methylation</keyword>
<accession>A0A975U7P5</accession>
<gene>
    <name evidence="9" type="ORF">KNV97_14705</name>
</gene>
<dbReference type="KEGG" id="vos:KNV97_14705"/>